<dbReference type="PROSITE" id="PS00098">
    <property type="entry name" value="THIOLASE_1"/>
    <property type="match status" value="1"/>
</dbReference>
<dbReference type="InterPro" id="IPR020617">
    <property type="entry name" value="Thiolase_C"/>
</dbReference>
<sequence length="415" mass="44147">MQYRDEDVVIVGGARTPVGSFLGGLKTVTEAELGVIALEEALKRSGVAKEEVEEVIVGHVTGSQTSNNLGNIIGIDAGLPHTSTGMTINRICGSGFQSLVSAVQQIKLGDNEVVAAGGVESLSRAPFYLPIESRYQGLKMGNFKLIDANLAGHASASGTDSGVNHMGNTAENVVRHLNLSRESQDQFAYDSQMKAKNAIEKGYFAEEIVPVEVPGRKGQVTVVDQDEFPKPNTTLESLAKLKPVFEKDGTVTAGNASGLNDGGAFSIVTTASYAEKNNLTVWAKVLDYNISGVDPKIMGLGPVPAIKKLLERNHLDLQKDIGILEINEAFAAQQVGCLVELGIDMDSDWYKNQFNPQGGGVSLGHPLGMSGARITVSLLYQMKRHPEYKYVIGSACIGGGMGIAVLFENGFYQGA</sequence>
<proteinExistence type="inferred from homology"/>
<organism evidence="10 11">
    <name type="scientific">Ignavigranum ruoffiae</name>
    <dbReference type="NCBI Taxonomy" id="89093"/>
    <lineage>
        <taxon>Bacteria</taxon>
        <taxon>Bacillati</taxon>
        <taxon>Bacillota</taxon>
        <taxon>Bacilli</taxon>
        <taxon>Lactobacillales</taxon>
        <taxon>Aerococcaceae</taxon>
        <taxon>Ignavigranum</taxon>
    </lineage>
</organism>
<dbReference type="InterPro" id="IPR016039">
    <property type="entry name" value="Thiolase-like"/>
</dbReference>
<reference evidence="10 11" key="1">
    <citation type="submission" date="2016-10" db="EMBL/GenBank/DDBJ databases">
        <authorList>
            <person name="de Groot N.N."/>
        </authorList>
    </citation>
    <scope>NUCLEOTIDE SEQUENCE [LARGE SCALE GENOMIC DNA]</scope>
    <source>
        <strain evidence="10 11">DSM 15695</strain>
    </source>
</reference>
<feature type="domain" description="Thiolase C-terminal" evidence="9">
    <location>
        <begin position="280"/>
        <end position="408"/>
    </location>
</feature>
<comment type="similarity">
    <text evidence="1 7">Belongs to the thiolase-like superfamily. Thiolase family.</text>
</comment>
<evidence type="ECO:0000259" key="9">
    <source>
        <dbReference type="Pfam" id="PF02803"/>
    </source>
</evidence>
<accession>A0A1H9ED80</accession>
<gene>
    <name evidence="10" type="ORF">SAMN04488558_1073</name>
</gene>
<keyword evidence="11" id="KW-1185">Reference proteome</keyword>
<dbReference type="PANTHER" id="PTHR18919:SF107">
    <property type="entry name" value="ACETYL-COA ACETYLTRANSFERASE, CYTOSOLIC"/>
    <property type="match status" value="1"/>
</dbReference>
<dbReference type="EC" id="2.3.1.9" evidence="2"/>
<keyword evidence="3 7" id="KW-0808">Transferase</keyword>
<feature type="active site" description="Proton acceptor" evidence="6">
    <location>
        <position position="365"/>
    </location>
</feature>
<keyword evidence="4 7" id="KW-0012">Acyltransferase</keyword>
<evidence type="ECO:0000256" key="1">
    <source>
        <dbReference type="ARBA" id="ARBA00010982"/>
    </source>
</evidence>
<evidence type="ECO:0000313" key="10">
    <source>
        <dbReference type="EMBL" id="SEQ23609.1"/>
    </source>
</evidence>
<dbReference type="InterPro" id="IPR002155">
    <property type="entry name" value="Thiolase"/>
</dbReference>
<dbReference type="Gene3D" id="3.40.47.10">
    <property type="match status" value="2"/>
</dbReference>
<dbReference type="EMBL" id="FOEN01000007">
    <property type="protein sequence ID" value="SEQ23609.1"/>
    <property type="molecule type" value="Genomic_DNA"/>
</dbReference>
<name>A0A1H9ED80_9LACT</name>
<evidence type="ECO:0000256" key="6">
    <source>
        <dbReference type="PIRSR" id="PIRSR000429-1"/>
    </source>
</evidence>
<evidence type="ECO:0000259" key="8">
    <source>
        <dbReference type="Pfam" id="PF00108"/>
    </source>
</evidence>
<dbReference type="AlphaFoldDB" id="A0A1H9ED80"/>
<evidence type="ECO:0000256" key="3">
    <source>
        <dbReference type="ARBA" id="ARBA00022679"/>
    </source>
</evidence>
<evidence type="ECO:0000256" key="4">
    <source>
        <dbReference type="ARBA" id="ARBA00023315"/>
    </source>
</evidence>
<dbReference type="PROSITE" id="PS00737">
    <property type="entry name" value="THIOLASE_2"/>
    <property type="match status" value="1"/>
</dbReference>
<dbReference type="Pfam" id="PF02803">
    <property type="entry name" value="Thiolase_C"/>
    <property type="match status" value="1"/>
</dbReference>
<dbReference type="Pfam" id="PF00108">
    <property type="entry name" value="Thiolase_N"/>
    <property type="match status" value="1"/>
</dbReference>
<dbReference type="PANTHER" id="PTHR18919">
    <property type="entry name" value="ACETYL-COA C-ACYLTRANSFERASE"/>
    <property type="match status" value="1"/>
</dbReference>
<dbReference type="Proteomes" id="UP000198833">
    <property type="component" value="Unassembled WGS sequence"/>
</dbReference>
<dbReference type="NCBIfam" id="TIGR01930">
    <property type="entry name" value="AcCoA-C-Actrans"/>
    <property type="match status" value="1"/>
</dbReference>
<feature type="domain" description="Thiolase N-terminal" evidence="8">
    <location>
        <begin position="8"/>
        <end position="271"/>
    </location>
</feature>
<evidence type="ECO:0000256" key="7">
    <source>
        <dbReference type="RuleBase" id="RU003557"/>
    </source>
</evidence>
<protein>
    <recommendedName>
        <fullName evidence="2">acetyl-CoA C-acetyltransferase</fullName>
        <ecNumber evidence="2">2.3.1.9</ecNumber>
    </recommendedName>
    <alternativeName>
        <fullName evidence="5">Acetoacetyl-CoA thiolase</fullName>
    </alternativeName>
</protein>
<dbReference type="CDD" id="cd00751">
    <property type="entry name" value="thiolase"/>
    <property type="match status" value="1"/>
</dbReference>
<dbReference type="InterPro" id="IPR020615">
    <property type="entry name" value="Thiolase_acyl_enz_int_AS"/>
</dbReference>
<dbReference type="STRING" id="89093.SAMN04488558_1073"/>
<dbReference type="OrthoDB" id="9764892at2"/>
<dbReference type="SUPFAM" id="SSF53901">
    <property type="entry name" value="Thiolase-like"/>
    <property type="match status" value="2"/>
</dbReference>
<dbReference type="FunFam" id="3.40.47.10:FF:000010">
    <property type="entry name" value="Acetyl-CoA acetyltransferase (Thiolase)"/>
    <property type="match status" value="1"/>
</dbReference>
<dbReference type="PIRSF" id="PIRSF000429">
    <property type="entry name" value="Ac-CoA_Ac_transf"/>
    <property type="match status" value="1"/>
</dbReference>
<dbReference type="InterPro" id="IPR020616">
    <property type="entry name" value="Thiolase_N"/>
</dbReference>
<dbReference type="InterPro" id="IPR020613">
    <property type="entry name" value="Thiolase_CS"/>
</dbReference>
<feature type="active site" description="Proton acceptor" evidence="6">
    <location>
        <position position="396"/>
    </location>
</feature>
<evidence type="ECO:0000256" key="2">
    <source>
        <dbReference type="ARBA" id="ARBA00012705"/>
    </source>
</evidence>
<dbReference type="RefSeq" id="WP_092571940.1">
    <property type="nucleotide sequence ID" value="NZ_CALUDV010000003.1"/>
</dbReference>
<evidence type="ECO:0000256" key="5">
    <source>
        <dbReference type="ARBA" id="ARBA00030755"/>
    </source>
</evidence>
<dbReference type="GO" id="GO:0003985">
    <property type="term" value="F:acetyl-CoA C-acetyltransferase activity"/>
    <property type="evidence" value="ECO:0007669"/>
    <property type="project" value="UniProtKB-EC"/>
</dbReference>
<feature type="active site" description="Acyl-thioester intermediate" evidence="6">
    <location>
        <position position="92"/>
    </location>
</feature>
<evidence type="ECO:0000313" key="11">
    <source>
        <dbReference type="Proteomes" id="UP000198833"/>
    </source>
</evidence>